<evidence type="ECO:0000256" key="1">
    <source>
        <dbReference type="SAM" id="MobiDB-lite"/>
    </source>
</evidence>
<dbReference type="RefSeq" id="WP_289378882.1">
    <property type="nucleotide sequence ID" value="NZ_JAUBOF010000030.1"/>
</dbReference>
<reference evidence="2 3" key="1">
    <citation type="submission" date="2023-06" db="EMBL/GenBank/DDBJ databases">
        <title>Rhodococcus indonesiensis sp. nov a new member of the Rhodococcus ruber lineage isolated from a sediment of neutral hot spring.</title>
        <authorList>
            <person name="Kusuma A.B."/>
            <person name="Fenylestari G."/>
            <person name="Ammar F."/>
            <person name="Nouioui I."/>
            <person name="Goodfellow M."/>
        </authorList>
    </citation>
    <scope>NUCLEOTIDE SEQUENCE [LARGE SCALE GENOMIC DNA]</scope>
    <source>
        <strain evidence="2 3">CSLK01-03</strain>
    </source>
</reference>
<name>A0ABT7RMF4_9NOCA</name>
<dbReference type="EMBL" id="JAUBOF010000030">
    <property type="protein sequence ID" value="MDM7488826.1"/>
    <property type="molecule type" value="Genomic_DNA"/>
</dbReference>
<organism evidence="2 3">
    <name type="scientific">Rhodococcus indonesiensis</name>
    <dbReference type="NCBI Taxonomy" id="3055869"/>
    <lineage>
        <taxon>Bacteria</taxon>
        <taxon>Bacillati</taxon>
        <taxon>Actinomycetota</taxon>
        <taxon>Actinomycetes</taxon>
        <taxon>Mycobacteriales</taxon>
        <taxon>Nocardiaceae</taxon>
        <taxon>Rhodococcus</taxon>
    </lineage>
</organism>
<gene>
    <name evidence="2" type="ORF">QT969_11050</name>
</gene>
<feature type="compositionally biased region" description="Basic and acidic residues" evidence="1">
    <location>
        <begin position="32"/>
        <end position="43"/>
    </location>
</feature>
<dbReference type="Proteomes" id="UP001233164">
    <property type="component" value="Unassembled WGS sequence"/>
</dbReference>
<accession>A0ABT7RMF4</accession>
<comment type="caution">
    <text evidence="2">The sequence shown here is derived from an EMBL/GenBank/DDBJ whole genome shotgun (WGS) entry which is preliminary data.</text>
</comment>
<proteinExistence type="predicted"/>
<feature type="region of interest" description="Disordered" evidence="1">
    <location>
        <begin position="20"/>
        <end position="43"/>
    </location>
</feature>
<sequence>MNATFVAPVLGLQITAADHGRWRPEVRKRRTDSRGRGLESTGR</sequence>
<evidence type="ECO:0000313" key="3">
    <source>
        <dbReference type="Proteomes" id="UP001233164"/>
    </source>
</evidence>
<keyword evidence="3" id="KW-1185">Reference proteome</keyword>
<protein>
    <submittedName>
        <fullName evidence="2">Uncharacterized protein</fullName>
    </submittedName>
</protein>
<evidence type="ECO:0000313" key="2">
    <source>
        <dbReference type="EMBL" id="MDM7488826.1"/>
    </source>
</evidence>